<name>A0A7W8D3L1_9GAMM</name>
<comment type="caution">
    <text evidence="1">The sequence shown here is derived from an EMBL/GenBank/DDBJ whole genome shotgun (WGS) entry which is preliminary data.</text>
</comment>
<keyword evidence="2" id="KW-1185">Reference proteome</keyword>
<dbReference type="Proteomes" id="UP000521199">
    <property type="component" value="Unassembled WGS sequence"/>
</dbReference>
<protein>
    <submittedName>
        <fullName evidence="1">Putative delta-60 repeat protein</fullName>
    </submittedName>
</protein>
<dbReference type="RefSeq" id="WP_183959205.1">
    <property type="nucleotide sequence ID" value="NZ_JACHHP010000001.1"/>
</dbReference>
<evidence type="ECO:0000313" key="1">
    <source>
        <dbReference type="EMBL" id="MBB5206847.1"/>
    </source>
</evidence>
<dbReference type="NCBIfam" id="TIGR02608">
    <property type="entry name" value="delta_60_rpt"/>
    <property type="match status" value="7"/>
</dbReference>
<sequence length="462" mass="47919">MAFATTLCAGAAHALPGQLDLGYGDNGVFVIGNGGSQERIDALLPASGGRVLAAGALYRMRDDQGGTAGNDMAVLRLRNDGSLDDTFGTGGIARINAGDGDSQGAYDIVRQPDGKLLVAGMLEFVSYTDAAIARLLPDGTLDTSFGNAADGGGRTGFRTINLGDDEFSHEEARGVLLQSTGKAVLAARAPSPVSGSYAHFTLTRVDANGDVDPTFGGGTGKVVTPTLLPETYEYVNGVARSAIDTTPTNNRILVFGYIAHRSRALMRRYLPDGAPDASFGTGGTVVVEDVAVGGVRTGMSSIEDAVILRDGRILAAGTASDRGFVVIRFQPNGTVDTSFGSNGRVLVKISDGSQYDEAYALTVQRNGAIIVTGYGTTQTAGAPRKDFMVVRLRSNGQRDAAFGDNGVVTYPMSDDGDTAYAVRVLGNGRIVVAGEALVGNTYDMAVLGLQGDPDIFADGFED</sequence>
<reference evidence="1 2" key="1">
    <citation type="submission" date="2020-08" db="EMBL/GenBank/DDBJ databases">
        <title>Genomic Encyclopedia of Type Strains, Phase IV (KMG-IV): sequencing the most valuable type-strain genomes for metagenomic binning, comparative biology and taxonomic classification.</title>
        <authorList>
            <person name="Goeker M."/>
        </authorList>
    </citation>
    <scope>NUCLEOTIDE SEQUENCE [LARGE SCALE GENOMIC DNA]</scope>
    <source>
        <strain evidence="1 2">DSM 24163</strain>
    </source>
</reference>
<dbReference type="EMBL" id="JACHHP010000001">
    <property type="protein sequence ID" value="MBB5206847.1"/>
    <property type="molecule type" value="Genomic_DNA"/>
</dbReference>
<dbReference type="Gene3D" id="2.80.10.50">
    <property type="match status" value="2"/>
</dbReference>
<accession>A0A7W8D3L1</accession>
<gene>
    <name evidence="1" type="ORF">HNQ52_000363</name>
</gene>
<dbReference type="AlphaFoldDB" id="A0A7W8D3L1"/>
<evidence type="ECO:0000313" key="2">
    <source>
        <dbReference type="Proteomes" id="UP000521199"/>
    </source>
</evidence>
<proteinExistence type="predicted"/>
<dbReference type="InterPro" id="IPR013431">
    <property type="entry name" value="Delta_60_rpt"/>
</dbReference>
<dbReference type="Pfam" id="PF17164">
    <property type="entry name" value="DUF5122"/>
    <property type="match status" value="5"/>
</dbReference>
<organism evidence="1 2">
    <name type="scientific">Chiayiivirga flava</name>
    <dbReference type="NCBI Taxonomy" id="659595"/>
    <lineage>
        <taxon>Bacteria</taxon>
        <taxon>Pseudomonadati</taxon>
        <taxon>Pseudomonadota</taxon>
        <taxon>Gammaproteobacteria</taxon>
        <taxon>Lysobacterales</taxon>
        <taxon>Lysobacteraceae</taxon>
        <taxon>Chiayiivirga</taxon>
    </lineage>
</organism>